<evidence type="ECO:0000313" key="3">
    <source>
        <dbReference type="Proteomes" id="UP000224134"/>
    </source>
</evidence>
<name>A0A142F1N5_9CAUD</name>
<proteinExistence type="predicted"/>
<organism evidence="2 3">
    <name type="scientific">Bacillus phage Mgbh1</name>
    <dbReference type="NCBI Taxonomy" id="1796993"/>
    <lineage>
        <taxon>Viruses</taxon>
        <taxon>Duplodnaviria</taxon>
        <taxon>Heunggongvirae</taxon>
        <taxon>Uroviricota</taxon>
        <taxon>Caudoviricetes</taxon>
        <taxon>Magadivirus</taxon>
        <taxon>Magadivirus Mgbh1</taxon>
    </lineage>
</organism>
<reference evidence="2 3" key="1">
    <citation type="submission" date="2016-02" db="EMBL/GenBank/DDBJ databases">
        <title>Isolation and characterization of bacteriophages from East Africa Rift Valley soda lakes.</title>
        <authorList>
            <person name="van Zyl L.J."/>
            <person name="Nemavhulani S."/>
            <person name="Cowan D.A."/>
            <person name="Trindade M.I."/>
        </authorList>
    </citation>
    <scope>NUCLEOTIDE SEQUENCE [LARGE SCALE GENOMIC DNA]</scope>
</reference>
<feature type="transmembrane region" description="Helical" evidence="1">
    <location>
        <begin position="6"/>
        <end position="24"/>
    </location>
</feature>
<dbReference type="KEGG" id="vg:40070736"/>
<evidence type="ECO:0000313" key="2">
    <source>
        <dbReference type="EMBL" id="AMQ66692.1"/>
    </source>
</evidence>
<dbReference type="OrthoDB" id="22863at10239"/>
<keyword evidence="1" id="KW-1133">Transmembrane helix</keyword>
<accession>A0A142F1N5</accession>
<keyword evidence="3" id="KW-1185">Reference proteome</keyword>
<evidence type="ECO:0000256" key="1">
    <source>
        <dbReference type="SAM" id="Phobius"/>
    </source>
</evidence>
<keyword evidence="1" id="KW-0472">Membrane</keyword>
<dbReference type="InterPro" id="IPR024405">
    <property type="entry name" value="Phage_BhlA/UviB"/>
</dbReference>
<sequence>MESEIIRMIISQGPFAVLFTWLLFRTEKRNSEREQRYEEETRAMRDQFGTERSEWRKERTAWTETLSKFSEKYDVIVDEVREIKTIIQREESE</sequence>
<dbReference type="Pfam" id="PF10960">
    <property type="entry name" value="Holin_BhlA"/>
    <property type="match status" value="1"/>
</dbReference>
<protein>
    <submittedName>
        <fullName evidence="2">Holin-like protein</fullName>
    </submittedName>
</protein>
<dbReference type="RefSeq" id="YP_009595178.1">
    <property type="nucleotide sequence ID" value="NC_041879.1"/>
</dbReference>
<dbReference type="Proteomes" id="UP000224134">
    <property type="component" value="Segment"/>
</dbReference>
<keyword evidence="1" id="KW-0812">Transmembrane</keyword>
<dbReference type="EMBL" id="KU665491">
    <property type="protein sequence ID" value="AMQ66692.1"/>
    <property type="molecule type" value="Genomic_DNA"/>
</dbReference>
<dbReference type="GeneID" id="40070736"/>